<proteinExistence type="predicted"/>
<keyword evidence="3" id="KW-1185">Reference proteome</keyword>
<organism evidence="2 3">
    <name type="scientific">Sulfitobacter aestuarii</name>
    <dbReference type="NCBI Taxonomy" id="2161676"/>
    <lineage>
        <taxon>Bacteria</taxon>
        <taxon>Pseudomonadati</taxon>
        <taxon>Pseudomonadota</taxon>
        <taxon>Alphaproteobacteria</taxon>
        <taxon>Rhodobacterales</taxon>
        <taxon>Roseobacteraceae</taxon>
        <taxon>Sulfitobacter</taxon>
    </lineage>
</organism>
<name>A0ABW5U9Y6_9RHOB</name>
<dbReference type="SUPFAM" id="SSF53448">
    <property type="entry name" value="Nucleotide-diphospho-sugar transferases"/>
    <property type="match status" value="2"/>
</dbReference>
<gene>
    <name evidence="2" type="ORF">ACFSUD_18760</name>
</gene>
<dbReference type="InterPro" id="IPR029044">
    <property type="entry name" value="Nucleotide-diphossugar_trans"/>
</dbReference>
<dbReference type="InterPro" id="IPR001173">
    <property type="entry name" value="Glyco_trans_2-like"/>
</dbReference>
<dbReference type="CDD" id="cd00761">
    <property type="entry name" value="Glyco_tranf_GTA_type"/>
    <property type="match status" value="1"/>
</dbReference>
<dbReference type="PANTHER" id="PTHR22916:SF3">
    <property type="entry name" value="UDP-GLCNAC:BETAGAL BETA-1,3-N-ACETYLGLUCOSAMINYLTRANSFERASE-LIKE PROTEIN 1"/>
    <property type="match status" value="1"/>
</dbReference>
<evidence type="ECO:0000313" key="2">
    <source>
        <dbReference type="EMBL" id="MFD2741609.1"/>
    </source>
</evidence>
<evidence type="ECO:0000313" key="3">
    <source>
        <dbReference type="Proteomes" id="UP001597474"/>
    </source>
</evidence>
<accession>A0ABW5U9Y6</accession>
<sequence>MEGWQGESKTSRALPEVAFFGRHCTTRLNGIIAEQEAAVKPFRWSEPTVGYEQSKGPKMSNNNVPDMQSATRIRQHSLFDGEWYLKRYPDVEALGMDPAEHFIRFGAILQRDPGPQFNTANYLERNPEAATSGVNPLLHFMAMQGAMDIAAAPQNAKNSNGKIVAYEVPLATDYALRTLAAYKGPRRPEDIGFTDPLPRISFVMTSYNAQDTIEDAVHSLLRQNYPDLEVIVCDDRSTDRTWDILRDMQSSVPNALKVFRVNVNGGTYLAKNIAIANATGDIVMFQDSDDYSHPERTMIQVLPLLQDPSLVATRSKYMRFDPKTGKVIPVADLYAKFGLITLAVRRQVFEEMGYFDAVRKAGDDEWVQRLAHIYGKEKMREVDVALYMAELRENSLVADMLTFREDGSVDQAGSKPRKDYVAKFRARFADKSKNAEWYRNNFHAYPLRPNRTYPETIASLAPTPDKVVATACCIPKRIESFKRVVDRLLPQVDELHVYLDKFETVPDFLSSRYKVVVTQSQNTGSDLRDNAKFEPFNAIKARLGSVYYITCDDDILYPHDYVRTMIDRLRAFDNKVVAGVHGVVCEEQPRRYFRRRFIYHFQDHMLAAPRLVNNLGTGTVAFHSSLFDRLDPADWPVSGMVDIYFSKECRKRDIPMLCIDRHARWICETEESIGTPNLFTEFNDKEKLVIEELSSMTPWGYAAIRDVVRAQPPELVDKLQPLIPRFSDQMRIHDFMGRYR</sequence>
<dbReference type="Proteomes" id="UP001597474">
    <property type="component" value="Unassembled WGS sequence"/>
</dbReference>
<dbReference type="Gene3D" id="3.90.550.10">
    <property type="entry name" value="Spore Coat Polysaccharide Biosynthesis Protein SpsA, Chain A"/>
    <property type="match status" value="2"/>
</dbReference>
<dbReference type="RefSeq" id="WP_386376035.1">
    <property type="nucleotide sequence ID" value="NZ_JBHUMP010000033.1"/>
</dbReference>
<feature type="domain" description="Glycosyltransferase 2-like" evidence="1">
    <location>
        <begin position="201"/>
        <end position="315"/>
    </location>
</feature>
<dbReference type="Pfam" id="PF00535">
    <property type="entry name" value="Glycos_transf_2"/>
    <property type="match status" value="1"/>
</dbReference>
<comment type="caution">
    <text evidence="2">The sequence shown here is derived from an EMBL/GenBank/DDBJ whole genome shotgun (WGS) entry which is preliminary data.</text>
</comment>
<protein>
    <submittedName>
        <fullName evidence="2">Glycosyltransferase family 2 protein</fullName>
    </submittedName>
</protein>
<reference evidence="3" key="1">
    <citation type="journal article" date="2019" name="Int. J. Syst. Evol. Microbiol.">
        <title>The Global Catalogue of Microorganisms (GCM) 10K type strain sequencing project: providing services to taxonomists for standard genome sequencing and annotation.</title>
        <authorList>
            <consortium name="The Broad Institute Genomics Platform"/>
            <consortium name="The Broad Institute Genome Sequencing Center for Infectious Disease"/>
            <person name="Wu L."/>
            <person name="Ma J."/>
        </authorList>
    </citation>
    <scope>NUCLEOTIDE SEQUENCE [LARGE SCALE GENOMIC DNA]</scope>
    <source>
        <strain evidence="3">TISTR 2562</strain>
    </source>
</reference>
<evidence type="ECO:0000259" key="1">
    <source>
        <dbReference type="Pfam" id="PF00535"/>
    </source>
</evidence>
<dbReference type="EMBL" id="JBHUMP010000033">
    <property type="protein sequence ID" value="MFD2741609.1"/>
    <property type="molecule type" value="Genomic_DNA"/>
</dbReference>
<dbReference type="PANTHER" id="PTHR22916">
    <property type="entry name" value="GLYCOSYLTRANSFERASE"/>
    <property type="match status" value="1"/>
</dbReference>